<feature type="compositionally biased region" description="Low complexity" evidence="1">
    <location>
        <begin position="175"/>
        <end position="187"/>
    </location>
</feature>
<proteinExistence type="predicted"/>
<comment type="caution">
    <text evidence="2">The sequence shown here is derived from an EMBL/GenBank/DDBJ whole genome shotgun (WGS) entry which is preliminary data.</text>
</comment>
<feature type="non-terminal residue" evidence="2">
    <location>
        <position position="1"/>
    </location>
</feature>
<protein>
    <submittedName>
        <fullName evidence="2">Protein eyes shut-like</fullName>
    </submittedName>
</protein>
<feature type="compositionally biased region" description="Acidic residues" evidence="1">
    <location>
        <begin position="161"/>
        <end position="171"/>
    </location>
</feature>
<feature type="non-terminal residue" evidence="2">
    <location>
        <position position="375"/>
    </location>
</feature>
<evidence type="ECO:0000313" key="3">
    <source>
        <dbReference type="Proteomes" id="UP000485058"/>
    </source>
</evidence>
<feature type="compositionally biased region" description="Low complexity" evidence="1">
    <location>
        <begin position="208"/>
        <end position="293"/>
    </location>
</feature>
<dbReference type="AlphaFoldDB" id="A0A699Z143"/>
<keyword evidence="3" id="KW-1185">Reference proteome</keyword>
<evidence type="ECO:0000256" key="1">
    <source>
        <dbReference type="SAM" id="MobiDB-lite"/>
    </source>
</evidence>
<evidence type="ECO:0000313" key="2">
    <source>
        <dbReference type="EMBL" id="GFH15731.1"/>
    </source>
</evidence>
<feature type="region of interest" description="Disordered" evidence="1">
    <location>
        <begin position="113"/>
        <end position="309"/>
    </location>
</feature>
<sequence length="375" mass="37723">MKTDADVQDTSWLTAVLPDQINPAAVAAASAAWETLRLWLAVTWDYGSQCMFAQHALRRLEGRPSPWQEKEDRVLQSIHMAVGPDNEKGEVNKAPGGIASVVPKALAEPVAASEPDVAAAEPVVTAAETEAAAETDAAAAEPDTAAEPDAAPAEPEAAAAEPDEAAAEPDEAAAKPEAAAEPDAAAAEPDEAAAETEAAAEPDEAAEPDAAAAEPDAAAAEPEAAAEPDAAAAEPEAAAEPDLVAAEPEAAAEPDLVAAEPEAAAEPHAAAAEPESAAEPDAAAAEPEAAAEPGLVPQAGGQGQPEALPSLSMVYPAKLPTLCPPKQARPSAISGPAVEEAHVTEDSRQGKAKGGSMWHRGTLLRALSSEHDVAV</sequence>
<name>A0A699Z143_HAELA</name>
<feature type="compositionally biased region" description="Low complexity" evidence="1">
    <location>
        <begin position="113"/>
        <end position="160"/>
    </location>
</feature>
<gene>
    <name evidence="2" type="ORF">HaLaN_12019</name>
</gene>
<feature type="compositionally biased region" description="Basic and acidic residues" evidence="1">
    <location>
        <begin position="339"/>
        <end position="349"/>
    </location>
</feature>
<organism evidence="2 3">
    <name type="scientific">Haematococcus lacustris</name>
    <name type="common">Green alga</name>
    <name type="synonym">Haematococcus pluvialis</name>
    <dbReference type="NCBI Taxonomy" id="44745"/>
    <lineage>
        <taxon>Eukaryota</taxon>
        <taxon>Viridiplantae</taxon>
        <taxon>Chlorophyta</taxon>
        <taxon>core chlorophytes</taxon>
        <taxon>Chlorophyceae</taxon>
        <taxon>CS clade</taxon>
        <taxon>Chlamydomonadales</taxon>
        <taxon>Haematococcaceae</taxon>
        <taxon>Haematococcus</taxon>
    </lineage>
</organism>
<accession>A0A699Z143</accession>
<dbReference type="EMBL" id="BLLF01000892">
    <property type="protein sequence ID" value="GFH15731.1"/>
    <property type="molecule type" value="Genomic_DNA"/>
</dbReference>
<reference evidence="2 3" key="1">
    <citation type="submission" date="2020-02" db="EMBL/GenBank/DDBJ databases">
        <title>Draft genome sequence of Haematococcus lacustris strain NIES-144.</title>
        <authorList>
            <person name="Morimoto D."/>
            <person name="Nakagawa S."/>
            <person name="Yoshida T."/>
            <person name="Sawayama S."/>
        </authorList>
    </citation>
    <scope>NUCLEOTIDE SEQUENCE [LARGE SCALE GENOMIC DNA]</scope>
    <source>
        <strain evidence="2 3">NIES-144</strain>
    </source>
</reference>
<feature type="compositionally biased region" description="Acidic residues" evidence="1">
    <location>
        <begin position="188"/>
        <end position="207"/>
    </location>
</feature>
<feature type="region of interest" description="Disordered" evidence="1">
    <location>
        <begin position="322"/>
        <end position="359"/>
    </location>
</feature>
<dbReference type="Proteomes" id="UP000485058">
    <property type="component" value="Unassembled WGS sequence"/>
</dbReference>